<gene>
    <name evidence="3" type="ORF">B5J99_05705</name>
</gene>
<dbReference type="PANTHER" id="PTHR43798">
    <property type="entry name" value="MONOACYLGLYCEROL LIPASE"/>
    <property type="match status" value="1"/>
</dbReference>
<dbReference type="Proteomes" id="UP000258016">
    <property type="component" value="Chromosome"/>
</dbReference>
<dbReference type="Gene3D" id="3.40.50.1820">
    <property type="entry name" value="alpha/beta hydrolase"/>
    <property type="match status" value="1"/>
</dbReference>
<evidence type="ECO:0000313" key="3">
    <source>
        <dbReference type="EMBL" id="ASR51027.1"/>
    </source>
</evidence>
<proteinExistence type="predicted"/>
<dbReference type="EMBL" id="CP020083">
    <property type="protein sequence ID" value="ASR51027.1"/>
    <property type="molecule type" value="Genomic_DNA"/>
</dbReference>
<feature type="compositionally biased region" description="Low complexity" evidence="1">
    <location>
        <begin position="17"/>
        <end position="29"/>
    </location>
</feature>
<sequence length="329" mass="35978">MPKRWRSFPMPLAGRISPRASRRSSPSARRSSDRMDGVASPATVRRRYVDGPFGQIHVREAGQPDPAHPSLACFHMSPMTGRTFERFMGPLSAISGRHVMAFDTPGFGMSDAPPRPPAIADYADALIAGIEAIVEDRAVDLMGYHTGSMIACQLAAERPRQIRRLVLVSAPVFSAEDLAQMRAEYRHRAPEADGSHILHRWQRFHHHFSAGGLPLDAINDAFPDGLMGRNIEHWGHDAAFGFAPGMRLADVDQPVLLLNPEDDLRAHTLPAPALLHHARMVMLDGWGHGFLDLHANEAAALVESFLAAQADPFAALTLPACTRKPVLSA</sequence>
<dbReference type="PANTHER" id="PTHR43798:SF33">
    <property type="entry name" value="HYDROLASE, PUTATIVE (AFU_ORTHOLOGUE AFUA_2G14860)-RELATED"/>
    <property type="match status" value="1"/>
</dbReference>
<keyword evidence="4" id="KW-1185">Reference proteome</keyword>
<dbReference type="SUPFAM" id="SSF53474">
    <property type="entry name" value="alpha/beta-Hydrolases"/>
    <property type="match status" value="1"/>
</dbReference>
<protein>
    <recommendedName>
        <fullName evidence="2">AB hydrolase-1 domain-containing protein</fullName>
    </recommendedName>
</protein>
<feature type="domain" description="AB hydrolase-1" evidence="2">
    <location>
        <begin position="84"/>
        <end position="185"/>
    </location>
</feature>
<dbReference type="Pfam" id="PF00561">
    <property type="entry name" value="Abhydrolase_1"/>
    <property type="match status" value="1"/>
</dbReference>
<dbReference type="PRINTS" id="PR00111">
    <property type="entry name" value="ABHYDROLASE"/>
</dbReference>
<organism evidence="3 4">
    <name type="scientific">Blastomonas fulva</name>
    <dbReference type="NCBI Taxonomy" id="1550728"/>
    <lineage>
        <taxon>Bacteria</taxon>
        <taxon>Pseudomonadati</taxon>
        <taxon>Pseudomonadota</taxon>
        <taxon>Alphaproteobacteria</taxon>
        <taxon>Sphingomonadales</taxon>
        <taxon>Sphingomonadaceae</taxon>
        <taxon>Blastomonas</taxon>
    </lineage>
</organism>
<dbReference type="InterPro" id="IPR050266">
    <property type="entry name" value="AB_hydrolase_sf"/>
</dbReference>
<feature type="region of interest" description="Disordered" evidence="1">
    <location>
        <begin position="1"/>
        <end position="41"/>
    </location>
</feature>
<evidence type="ECO:0000259" key="2">
    <source>
        <dbReference type="Pfam" id="PF00561"/>
    </source>
</evidence>
<reference evidence="3 4" key="1">
    <citation type="submission" date="2017-03" db="EMBL/GenBank/DDBJ databases">
        <title>Complete genome sequence of Blastomonas fulva degrading microcsystin LR.</title>
        <authorList>
            <person name="Lee H.-g."/>
            <person name="Jin L."/>
            <person name="oh H.-M."/>
        </authorList>
    </citation>
    <scope>NUCLEOTIDE SEQUENCE [LARGE SCALE GENOMIC DNA]</scope>
    <source>
        <strain evidence="3 4">T2</strain>
    </source>
</reference>
<accession>A0ABM6M4Z3</accession>
<dbReference type="InterPro" id="IPR000073">
    <property type="entry name" value="AB_hydrolase_1"/>
</dbReference>
<name>A0ABM6M4Z3_9SPHN</name>
<dbReference type="InterPro" id="IPR029058">
    <property type="entry name" value="AB_hydrolase_fold"/>
</dbReference>
<evidence type="ECO:0000313" key="4">
    <source>
        <dbReference type="Proteomes" id="UP000258016"/>
    </source>
</evidence>
<evidence type="ECO:0000256" key="1">
    <source>
        <dbReference type="SAM" id="MobiDB-lite"/>
    </source>
</evidence>